<gene>
    <name evidence="2" type="ORF">NAEGRDRAFT_51199</name>
</gene>
<feature type="region of interest" description="Disordered" evidence="1">
    <location>
        <begin position="380"/>
        <end position="486"/>
    </location>
</feature>
<dbReference type="KEGG" id="ngr:NAEGRDRAFT_51199"/>
<feature type="compositionally biased region" description="Low complexity" evidence="1">
    <location>
        <begin position="465"/>
        <end position="484"/>
    </location>
</feature>
<dbReference type="InParanoid" id="D2VPD0"/>
<feature type="compositionally biased region" description="Polar residues" evidence="1">
    <location>
        <begin position="395"/>
        <end position="424"/>
    </location>
</feature>
<feature type="region of interest" description="Disordered" evidence="1">
    <location>
        <begin position="158"/>
        <end position="193"/>
    </location>
</feature>
<dbReference type="RefSeq" id="XP_002674154.1">
    <property type="nucleotide sequence ID" value="XM_002674108.1"/>
</dbReference>
<evidence type="ECO:0000313" key="2">
    <source>
        <dbReference type="EMBL" id="EFC41410.1"/>
    </source>
</evidence>
<dbReference type="Proteomes" id="UP000006671">
    <property type="component" value="Unassembled WGS sequence"/>
</dbReference>
<protein>
    <submittedName>
        <fullName evidence="2">Predicted protein</fullName>
    </submittedName>
</protein>
<dbReference type="GeneID" id="8850628"/>
<dbReference type="AlphaFoldDB" id="D2VPD0"/>
<sequence>MNQQYFASTTPQHQAFQLMANQQSNDNYTMISSPNNAFMRQQPFMNVVNQSTMNTLPQLYKQQINMQQQQSILSHQVINQRPNYLQQQYYAQSLQSTPKFFNSTSSAPLLTTSTCNNTQSFFDNNSHFTNSLVLSPEDEELLSHLHDNEMIMINNNNTTTLKTNSSNATPQVVDQKPQQQQSEPSPVNQQEDELSDFVADDNNANWKVSWTDSNREREWQLGEFPQFKACKKRKEFFTAQFENIWYKIPYKYHMLMKVKSFGKDYITVSQDTNGKPLTKKALSELNKNRVKCRVEICFEDGSPVLPSDGQQCCMSNTEHSFDGLNLKLGPFQFNICSYKYGYKKFRLNVILSARANGTQDDSEPTFTDVVTLQSPPFIIKSKKPIARPGAKKALQQANTSDSEQPTVQSPTENSQSDSSASKQTKSNKKGSKRSRESFQALVKATHSPKGLVTSQQPAAVATSPTLNSPRSSSQTSSGNTSPSTIAHYPINNNSYFSNSFEQEQIITPHDMEEQKRAFEHHLLSLLLNSINTPAQDMNQNLMIGNGMSFYQHVPLNLSQPPVQVNNWSYNEFENDLKKMKPNPHMVQNIQETNFDFE</sequence>
<dbReference type="OrthoDB" id="10505042at2759"/>
<keyword evidence="3" id="KW-1185">Reference proteome</keyword>
<reference evidence="2 3" key="1">
    <citation type="journal article" date="2010" name="Cell">
        <title>The genome of Naegleria gruberi illuminates early eukaryotic versatility.</title>
        <authorList>
            <person name="Fritz-Laylin L.K."/>
            <person name="Prochnik S.E."/>
            <person name="Ginger M.L."/>
            <person name="Dacks J.B."/>
            <person name="Carpenter M.L."/>
            <person name="Field M.C."/>
            <person name="Kuo A."/>
            <person name="Paredez A."/>
            <person name="Chapman J."/>
            <person name="Pham J."/>
            <person name="Shu S."/>
            <person name="Neupane R."/>
            <person name="Cipriano M."/>
            <person name="Mancuso J."/>
            <person name="Tu H."/>
            <person name="Salamov A."/>
            <person name="Lindquist E."/>
            <person name="Shapiro H."/>
            <person name="Lucas S."/>
            <person name="Grigoriev I.V."/>
            <person name="Cande W.Z."/>
            <person name="Fulton C."/>
            <person name="Rokhsar D.S."/>
            <person name="Dawson S.C."/>
        </authorList>
    </citation>
    <scope>NUCLEOTIDE SEQUENCE [LARGE SCALE GENOMIC DNA]</scope>
    <source>
        <strain evidence="2 3">NEG-M</strain>
    </source>
</reference>
<feature type="compositionally biased region" description="Low complexity" evidence="1">
    <location>
        <begin position="158"/>
        <end position="189"/>
    </location>
</feature>
<organism evidence="3">
    <name type="scientific">Naegleria gruberi</name>
    <name type="common">Amoeba</name>
    <dbReference type="NCBI Taxonomy" id="5762"/>
    <lineage>
        <taxon>Eukaryota</taxon>
        <taxon>Discoba</taxon>
        <taxon>Heterolobosea</taxon>
        <taxon>Tetramitia</taxon>
        <taxon>Eutetramitia</taxon>
        <taxon>Vahlkampfiidae</taxon>
        <taxon>Naegleria</taxon>
    </lineage>
</organism>
<dbReference type="VEuPathDB" id="AmoebaDB:NAEGRDRAFT_51199"/>
<evidence type="ECO:0000256" key="1">
    <source>
        <dbReference type="SAM" id="MobiDB-lite"/>
    </source>
</evidence>
<evidence type="ECO:0000313" key="3">
    <source>
        <dbReference type="Proteomes" id="UP000006671"/>
    </source>
</evidence>
<dbReference type="EMBL" id="GG738886">
    <property type="protein sequence ID" value="EFC41410.1"/>
    <property type="molecule type" value="Genomic_DNA"/>
</dbReference>
<proteinExistence type="predicted"/>
<name>D2VPD0_NAEGR</name>
<accession>D2VPD0</accession>